<protein>
    <submittedName>
        <fullName evidence="2">DUF1559 domain-containing protein</fullName>
    </submittedName>
</protein>
<dbReference type="Pfam" id="PF07963">
    <property type="entry name" value="N_methyl"/>
    <property type="match status" value="1"/>
</dbReference>
<dbReference type="PROSITE" id="PS00409">
    <property type="entry name" value="PROKAR_NTER_METHYL"/>
    <property type="match status" value="1"/>
</dbReference>
<dbReference type="NCBIfam" id="TIGR02532">
    <property type="entry name" value="IV_pilin_GFxxxE"/>
    <property type="match status" value="1"/>
</dbReference>
<dbReference type="EMBL" id="CP155447">
    <property type="protein sequence ID" value="XBH05297.1"/>
    <property type="molecule type" value="Genomic_DNA"/>
</dbReference>
<evidence type="ECO:0000313" key="2">
    <source>
        <dbReference type="EMBL" id="XBH05297.1"/>
    </source>
</evidence>
<reference evidence="2" key="1">
    <citation type="submission" date="2024-05" db="EMBL/GenBank/DDBJ databases">
        <title>Planctomycetes of the genus Singulisphaera possess chitinolytic capabilities.</title>
        <authorList>
            <person name="Ivanova A."/>
        </authorList>
    </citation>
    <scope>NUCLEOTIDE SEQUENCE</scope>
    <source>
        <strain evidence="2">Ch08T</strain>
    </source>
</reference>
<dbReference type="Gene3D" id="3.30.700.10">
    <property type="entry name" value="Glycoprotein, Type 4 Pilin"/>
    <property type="match status" value="1"/>
</dbReference>
<name>A0AAU7CK37_9BACT</name>
<dbReference type="InterPro" id="IPR011453">
    <property type="entry name" value="DUF1559"/>
</dbReference>
<dbReference type="AlphaFoldDB" id="A0AAU7CK37"/>
<dbReference type="InterPro" id="IPR012902">
    <property type="entry name" value="N_methyl_site"/>
</dbReference>
<dbReference type="PANTHER" id="PTHR30093:SF2">
    <property type="entry name" value="TYPE II SECRETION SYSTEM PROTEIN H"/>
    <property type="match status" value="1"/>
</dbReference>
<gene>
    <name evidence="2" type="ORF">V5E97_04560</name>
</gene>
<proteinExistence type="predicted"/>
<dbReference type="PANTHER" id="PTHR30093">
    <property type="entry name" value="GENERAL SECRETION PATHWAY PROTEIN G"/>
    <property type="match status" value="1"/>
</dbReference>
<dbReference type="InterPro" id="IPR027558">
    <property type="entry name" value="Pre_pil_HX9DG_C"/>
</dbReference>
<dbReference type="InterPro" id="IPR045584">
    <property type="entry name" value="Pilin-like"/>
</dbReference>
<dbReference type="RefSeq" id="WP_406698113.1">
    <property type="nucleotide sequence ID" value="NZ_CP155447.1"/>
</dbReference>
<feature type="domain" description="DUF1559" evidence="1">
    <location>
        <begin position="33"/>
        <end position="293"/>
    </location>
</feature>
<accession>A0AAU7CK37</accession>
<dbReference type="NCBIfam" id="TIGR04294">
    <property type="entry name" value="pre_pil_HX9DG"/>
    <property type="match status" value="1"/>
</dbReference>
<dbReference type="Pfam" id="PF07596">
    <property type="entry name" value="SBP_bac_10"/>
    <property type="match status" value="1"/>
</dbReference>
<sequence length="315" mass="33886">MHAPRRRGFTLIELLVVIAIIAVLIALLLPAVQSAREAARRAQCVNNIKQMALAMHNYHDTNGCFPFALIQANDKYSCYTGILPFLEQAPLFAAYNTNVGPRHGANTTTSSTKVQAYLCPSMTLPYAKPDVANNDYLAPTSYATSNGDVYANLYSGRHLYGEPKGVIIGASTTNSGDTASPLATVACPPISVGSIKDGSSNTVFIGEQDYALKNDFFGSTTTRAGQLRGGQGVWAHGYPRGLNFSTWGKFNLHTVNDDVTSEENGIYSFRSQHPGGVNFAFSDGSIRFLKESVSKSIYRALSTRAGGEVVSADSY</sequence>
<dbReference type="SUPFAM" id="SSF54523">
    <property type="entry name" value="Pili subunits"/>
    <property type="match status" value="1"/>
</dbReference>
<organism evidence="2">
    <name type="scientific">Singulisphaera sp. Ch08</name>
    <dbReference type="NCBI Taxonomy" id="3120278"/>
    <lineage>
        <taxon>Bacteria</taxon>
        <taxon>Pseudomonadati</taxon>
        <taxon>Planctomycetota</taxon>
        <taxon>Planctomycetia</taxon>
        <taxon>Isosphaerales</taxon>
        <taxon>Isosphaeraceae</taxon>
        <taxon>Singulisphaera</taxon>
    </lineage>
</organism>
<evidence type="ECO:0000259" key="1">
    <source>
        <dbReference type="Pfam" id="PF07596"/>
    </source>
</evidence>